<evidence type="ECO:0000313" key="8">
    <source>
        <dbReference type="Proteomes" id="UP001597525"/>
    </source>
</evidence>
<accession>A0ABW6BC25</accession>
<dbReference type="SUPFAM" id="SSF48452">
    <property type="entry name" value="TPR-like"/>
    <property type="match status" value="1"/>
</dbReference>
<evidence type="ECO:0000256" key="4">
    <source>
        <dbReference type="ARBA" id="ARBA00023136"/>
    </source>
</evidence>
<evidence type="ECO:0000256" key="2">
    <source>
        <dbReference type="ARBA" id="ARBA00006275"/>
    </source>
</evidence>
<keyword evidence="8" id="KW-1185">Reference proteome</keyword>
<dbReference type="RefSeq" id="WP_380935716.1">
    <property type="nucleotide sequence ID" value="NZ_CP138332.1"/>
</dbReference>
<organism evidence="7 8">
    <name type="scientific">Sphingobacterium bambusae</name>
    <dbReference type="NCBI Taxonomy" id="662858"/>
    <lineage>
        <taxon>Bacteria</taxon>
        <taxon>Pseudomonadati</taxon>
        <taxon>Bacteroidota</taxon>
        <taxon>Sphingobacteriia</taxon>
        <taxon>Sphingobacteriales</taxon>
        <taxon>Sphingobacteriaceae</taxon>
        <taxon>Sphingobacterium</taxon>
    </lineage>
</organism>
<evidence type="ECO:0000256" key="3">
    <source>
        <dbReference type="ARBA" id="ARBA00022729"/>
    </source>
</evidence>
<evidence type="ECO:0000313" key="7">
    <source>
        <dbReference type="EMBL" id="MFD2967011.1"/>
    </source>
</evidence>
<protein>
    <submittedName>
        <fullName evidence="7">RagB/SusD family nutrient uptake outer membrane protein</fullName>
    </submittedName>
</protein>
<dbReference type="InterPro" id="IPR012944">
    <property type="entry name" value="SusD_RagB_dom"/>
</dbReference>
<comment type="caution">
    <text evidence="7">The sequence shown here is derived from an EMBL/GenBank/DDBJ whole genome shotgun (WGS) entry which is preliminary data.</text>
</comment>
<dbReference type="EMBL" id="JBHUPB010000004">
    <property type="protein sequence ID" value="MFD2967011.1"/>
    <property type="molecule type" value="Genomic_DNA"/>
</dbReference>
<sequence>MTPSHDAVPYANYLFLWPIPQTEIDANPTLRAEQNDGYQ</sequence>
<dbReference type="Gene3D" id="1.25.40.390">
    <property type="match status" value="1"/>
</dbReference>
<comment type="subcellular location">
    <subcellularLocation>
        <location evidence="1">Cell outer membrane</location>
    </subcellularLocation>
</comment>
<keyword evidence="4" id="KW-0472">Membrane</keyword>
<keyword evidence="3" id="KW-0732">Signal</keyword>
<reference evidence="8" key="1">
    <citation type="journal article" date="2019" name="Int. J. Syst. Evol. Microbiol.">
        <title>The Global Catalogue of Microorganisms (GCM) 10K type strain sequencing project: providing services to taxonomists for standard genome sequencing and annotation.</title>
        <authorList>
            <consortium name="The Broad Institute Genomics Platform"/>
            <consortium name="The Broad Institute Genome Sequencing Center for Infectious Disease"/>
            <person name="Wu L."/>
            <person name="Ma J."/>
        </authorList>
    </citation>
    <scope>NUCLEOTIDE SEQUENCE [LARGE SCALE GENOMIC DNA]</scope>
    <source>
        <strain evidence="8">KCTC 22814</strain>
    </source>
</reference>
<evidence type="ECO:0000259" key="6">
    <source>
        <dbReference type="Pfam" id="PF07980"/>
    </source>
</evidence>
<gene>
    <name evidence="7" type="ORF">ACFS7Y_06420</name>
</gene>
<feature type="domain" description="RagB/SusD" evidence="6">
    <location>
        <begin position="3"/>
        <end position="38"/>
    </location>
</feature>
<name>A0ABW6BC25_9SPHI</name>
<keyword evidence="5" id="KW-0998">Cell outer membrane</keyword>
<dbReference type="Proteomes" id="UP001597525">
    <property type="component" value="Unassembled WGS sequence"/>
</dbReference>
<dbReference type="InterPro" id="IPR011990">
    <property type="entry name" value="TPR-like_helical_dom_sf"/>
</dbReference>
<dbReference type="Pfam" id="PF07980">
    <property type="entry name" value="SusD_RagB"/>
    <property type="match status" value="1"/>
</dbReference>
<evidence type="ECO:0000256" key="1">
    <source>
        <dbReference type="ARBA" id="ARBA00004442"/>
    </source>
</evidence>
<proteinExistence type="inferred from homology"/>
<evidence type="ECO:0000256" key="5">
    <source>
        <dbReference type="ARBA" id="ARBA00023237"/>
    </source>
</evidence>
<comment type="similarity">
    <text evidence="2">Belongs to the SusD family.</text>
</comment>